<name>A0A4R7KUB7_9CLOT</name>
<dbReference type="InterPro" id="IPR036010">
    <property type="entry name" value="2Fe-2S_ferredoxin-like_sf"/>
</dbReference>
<dbReference type="RefSeq" id="WP_133626785.1">
    <property type="nucleotide sequence ID" value="NZ_SOAZ01000001.1"/>
</dbReference>
<dbReference type="InterPro" id="IPR012675">
    <property type="entry name" value="Beta-grasp_dom_sf"/>
</dbReference>
<dbReference type="InterPro" id="IPR051452">
    <property type="entry name" value="Diverse_Oxidoreductases"/>
</dbReference>
<dbReference type="SUPFAM" id="SSF54292">
    <property type="entry name" value="2Fe-2S ferredoxin-like"/>
    <property type="match status" value="1"/>
</dbReference>
<dbReference type="InterPro" id="IPR036884">
    <property type="entry name" value="2Fe-2S-bd_dom_sf"/>
</dbReference>
<protein>
    <submittedName>
        <fullName evidence="6">Carbon-monoxide dehydrogenase small subunit</fullName>
    </submittedName>
</protein>
<dbReference type="AlphaFoldDB" id="A0A4R7KUB7"/>
<proteinExistence type="predicted"/>
<dbReference type="Pfam" id="PF00111">
    <property type="entry name" value="Fer2"/>
    <property type="match status" value="1"/>
</dbReference>
<accession>A0A4R7KUB7</accession>
<organism evidence="6 7">
    <name type="scientific">Fonticella tunisiensis</name>
    <dbReference type="NCBI Taxonomy" id="1096341"/>
    <lineage>
        <taxon>Bacteria</taxon>
        <taxon>Bacillati</taxon>
        <taxon>Bacillota</taxon>
        <taxon>Clostridia</taxon>
        <taxon>Eubacteriales</taxon>
        <taxon>Clostridiaceae</taxon>
        <taxon>Fonticella</taxon>
    </lineage>
</organism>
<evidence type="ECO:0000259" key="5">
    <source>
        <dbReference type="PROSITE" id="PS51085"/>
    </source>
</evidence>
<reference evidence="6 7" key="1">
    <citation type="submission" date="2019-03" db="EMBL/GenBank/DDBJ databases">
        <title>Genomic Encyclopedia of Type Strains, Phase IV (KMG-IV): sequencing the most valuable type-strain genomes for metagenomic binning, comparative biology and taxonomic classification.</title>
        <authorList>
            <person name="Goeker M."/>
        </authorList>
    </citation>
    <scope>NUCLEOTIDE SEQUENCE [LARGE SCALE GENOMIC DNA]</scope>
    <source>
        <strain evidence="6 7">DSM 24455</strain>
    </source>
</reference>
<keyword evidence="3" id="KW-0408">Iron</keyword>
<evidence type="ECO:0000256" key="1">
    <source>
        <dbReference type="ARBA" id="ARBA00022714"/>
    </source>
</evidence>
<dbReference type="SUPFAM" id="SSF47741">
    <property type="entry name" value="CO dehydrogenase ISP C-domain like"/>
    <property type="match status" value="1"/>
</dbReference>
<evidence type="ECO:0000313" key="6">
    <source>
        <dbReference type="EMBL" id="TDT63663.1"/>
    </source>
</evidence>
<dbReference type="GO" id="GO:0051537">
    <property type="term" value="F:2 iron, 2 sulfur cluster binding"/>
    <property type="evidence" value="ECO:0007669"/>
    <property type="project" value="UniProtKB-KW"/>
</dbReference>
<feature type="domain" description="2Fe-2S ferredoxin-type" evidence="5">
    <location>
        <begin position="1"/>
        <end position="76"/>
    </location>
</feature>
<dbReference type="PANTHER" id="PTHR44379">
    <property type="entry name" value="OXIDOREDUCTASE WITH IRON-SULFUR SUBUNIT"/>
    <property type="match status" value="1"/>
</dbReference>
<dbReference type="Gene3D" id="1.10.150.120">
    <property type="entry name" value="[2Fe-2S]-binding domain"/>
    <property type="match status" value="1"/>
</dbReference>
<dbReference type="InterPro" id="IPR001041">
    <property type="entry name" value="2Fe-2S_ferredoxin-type"/>
</dbReference>
<evidence type="ECO:0000256" key="2">
    <source>
        <dbReference type="ARBA" id="ARBA00022723"/>
    </source>
</evidence>
<dbReference type="PROSITE" id="PS51085">
    <property type="entry name" value="2FE2S_FER_2"/>
    <property type="match status" value="1"/>
</dbReference>
<dbReference type="PANTHER" id="PTHR44379:SF8">
    <property type="entry name" value="XANTHINE DEHYDROGENASE IRON-SULFUR-BINDING SUBUNIT XDHC-RELATED"/>
    <property type="match status" value="1"/>
</dbReference>
<gene>
    <name evidence="6" type="ORF">EDD71_10190</name>
</gene>
<keyword evidence="4" id="KW-0411">Iron-sulfur</keyword>
<dbReference type="GO" id="GO:0046872">
    <property type="term" value="F:metal ion binding"/>
    <property type="evidence" value="ECO:0007669"/>
    <property type="project" value="UniProtKB-KW"/>
</dbReference>
<dbReference type="Gene3D" id="3.10.20.30">
    <property type="match status" value="1"/>
</dbReference>
<dbReference type="EMBL" id="SOAZ01000001">
    <property type="protein sequence ID" value="TDT63663.1"/>
    <property type="molecule type" value="Genomic_DNA"/>
</dbReference>
<evidence type="ECO:0000256" key="4">
    <source>
        <dbReference type="ARBA" id="ARBA00023014"/>
    </source>
</evidence>
<keyword evidence="1" id="KW-0001">2Fe-2S</keyword>
<evidence type="ECO:0000256" key="3">
    <source>
        <dbReference type="ARBA" id="ARBA00023004"/>
    </source>
</evidence>
<dbReference type="OrthoDB" id="9796880at2"/>
<dbReference type="CDD" id="cd00207">
    <property type="entry name" value="fer2"/>
    <property type="match status" value="1"/>
</dbReference>
<dbReference type="InterPro" id="IPR002888">
    <property type="entry name" value="2Fe-2S-bd"/>
</dbReference>
<sequence>MKINLKINNINRDIDVEPGEVLYDVLRRCGFTSIKKACGTSSCGVCTVLLDGMPVPSCSYLAVKADGHNITTIEGIKEEADRIGKFMVEEGAVQCGFCSPGFLLTVIAMEREIENPDSQGIKNYLAGNLCRCSGYEGQLRAVKKYMGVSE</sequence>
<evidence type="ECO:0000313" key="7">
    <source>
        <dbReference type="Proteomes" id="UP000295325"/>
    </source>
</evidence>
<keyword evidence="2" id="KW-0479">Metal-binding</keyword>
<dbReference type="Pfam" id="PF01799">
    <property type="entry name" value="Fer2_2"/>
    <property type="match status" value="1"/>
</dbReference>
<dbReference type="Proteomes" id="UP000295325">
    <property type="component" value="Unassembled WGS sequence"/>
</dbReference>
<comment type="caution">
    <text evidence="6">The sequence shown here is derived from an EMBL/GenBank/DDBJ whole genome shotgun (WGS) entry which is preliminary data.</text>
</comment>
<keyword evidence="7" id="KW-1185">Reference proteome</keyword>
<dbReference type="GO" id="GO:0016491">
    <property type="term" value="F:oxidoreductase activity"/>
    <property type="evidence" value="ECO:0007669"/>
    <property type="project" value="InterPro"/>
</dbReference>